<dbReference type="RefSeq" id="WP_345255892.1">
    <property type="nucleotide sequence ID" value="NZ_BAABGY010000007.1"/>
</dbReference>
<keyword evidence="4" id="KW-1185">Reference proteome</keyword>
<sequence>MRLLLTLGSLLLLSSAPFAQSRFQVGLFGGVSQYQGDLQSSTFQGRFANAALGGTLSYSLTPRLALRGGLTSSALEASDRYNTKEELRSRNLSFATGLVDASLVGEYSFFNIEDTRWSPYVFAGVGLFRVKPYTYDSSGQKWYLMPLGTEGQGLDQYPGRKAYHYTQLSIPFGGGVRFAFNDTWTLGLELSIRKTFTDYIDDVSSTYAAREDLLATRGPKAVELAFRQGEVDPTAQYPEKGAMRGQEKRKDLFYFTGLHLQYRFGGGSGGSGGGKGKYGCPVVRP</sequence>
<feature type="signal peptide" evidence="1">
    <location>
        <begin position="1"/>
        <end position="19"/>
    </location>
</feature>
<reference evidence="4" key="1">
    <citation type="journal article" date="2019" name="Int. J. Syst. Evol. Microbiol.">
        <title>The Global Catalogue of Microorganisms (GCM) 10K type strain sequencing project: providing services to taxonomists for standard genome sequencing and annotation.</title>
        <authorList>
            <consortium name="The Broad Institute Genomics Platform"/>
            <consortium name="The Broad Institute Genome Sequencing Center for Infectious Disease"/>
            <person name="Wu L."/>
            <person name="Ma J."/>
        </authorList>
    </citation>
    <scope>NUCLEOTIDE SEQUENCE [LARGE SCALE GENOMIC DNA]</scope>
    <source>
        <strain evidence="4">JCM 17919</strain>
    </source>
</reference>
<feature type="chain" id="PRO_5045946385" description="DUF6089 domain-containing protein" evidence="1">
    <location>
        <begin position="20"/>
        <end position="285"/>
    </location>
</feature>
<feature type="domain" description="DUF6089" evidence="2">
    <location>
        <begin position="12"/>
        <end position="203"/>
    </location>
</feature>
<name>A0ABP8GXK1_9BACT</name>
<dbReference type="InterPro" id="IPR045743">
    <property type="entry name" value="DUF6089"/>
</dbReference>
<dbReference type="Gene3D" id="2.40.160.20">
    <property type="match status" value="1"/>
</dbReference>
<evidence type="ECO:0000313" key="3">
    <source>
        <dbReference type="EMBL" id="GAA4331432.1"/>
    </source>
</evidence>
<evidence type="ECO:0000256" key="1">
    <source>
        <dbReference type="SAM" id="SignalP"/>
    </source>
</evidence>
<gene>
    <name evidence="3" type="ORF">GCM10023184_23280</name>
</gene>
<evidence type="ECO:0000259" key="2">
    <source>
        <dbReference type="Pfam" id="PF19573"/>
    </source>
</evidence>
<dbReference type="SUPFAM" id="SSF56925">
    <property type="entry name" value="OMPA-like"/>
    <property type="match status" value="1"/>
</dbReference>
<evidence type="ECO:0000313" key="4">
    <source>
        <dbReference type="Proteomes" id="UP001501725"/>
    </source>
</evidence>
<dbReference type="InterPro" id="IPR011250">
    <property type="entry name" value="OMP/PagP_B-barrel"/>
</dbReference>
<dbReference type="EMBL" id="BAABGY010000007">
    <property type="protein sequence ID" value="GAA4331432.1"/>
    <property type="molecule type" value="Genomic_DNA"/>
</dbReference>
<protein>
    <recommendedName>
        <fullName evidence="2">DUF6089 domain-containing protein</fullName>
    </recommendedName>
</protein>
<dbReference type="Proteomes" id="UP001501725">
    <property type="component" value="Unassembled WGS sequence"/>
</dbReference>
<comment type="caution">
    <text evidence="3">The sequence shown here is derived from an EMBL/GenBank/DDBJ whole genome shotgun (WGS) entry which is preliminary data.</text>
</comment>
<organism evidence="3 4">
    <name type="scientific">Flaviaesturariibacter amylovorans</name>
    <dbReference type="NCBI Taxonomy" id="1084520"/>
    <lineage>
        <taxon>Bacteria</taxon>
        <taxon>Pseudomonadati</taxon>
        <taxon>Bacteroidota</taxon>
        <taxon>Chitinophagia</taxon>
        <taxon>Chitinophagales</taxon>
        <taxon>Chitinophagaceae</taxon>
        <taxon>Flaviaestuariibacter</taxon>
    </lineage>
</organism>
<dbReference type="Pfam" id="PF19573">
    <property type="entry name" value="DUF6089"/>
    <property type="match status" value="1"/>
</dbReference>
<accession>A0ABP8GXK1</accession>
<proteinExistence type="predicted"/>
<keyword evidence="1" id="KW-0732">Signal</keyword>